<dbReference type="InterPro" id="IPR000210">
    <property type="entry name" value="BTB/POZ_dom"/>
</dbReference>
<dbReference type="GO" id="GO:0005737">
    <property type="term" value="C:cytoplasm"/>
    <property type="evidence" value="ECO:0007669"/>
    <property type="project" value="TreeGrafter"/>
</dbReference>
<dbReference type="PROSITE" id="PS50097">
    <property type="entry name" value="BTB"/>
    <property type="match status" value="1"/>
</dbReference>
<dbReference type="InterPro" id="IPR052407">
    <property type="entry name" value="BTB_POZ_domain_cont_9"/>
</dbReference>
<dbReference type="EMBL" id="HBUF01149784">
    <property type="protein sequence ID" value="CAG6647983.1"/>
    <property type="molecule type" value="Transcribed_RNA"/>
</dbReference>
<dbReference type="Pfam" id="PF07707">
    <property type="entry name" value="BACK"/>
    <property type="match status" value="1"/>
</dbReference>
<dbReference type="PANTHER" id="PTHR46306:SF1">
    <property type="entry name" value="BTB_POZ DOMAIN-CONTAINING PROTEIN 9"/>
    <property type="match status" value="1"/>
</dbReference>
<sequence>MADGVYNDNIHVLKKVMGRMLNNKTYSDAVFTVKDQQFYVLSQLLAASSTTLDNMMSTHYEHCHDRDLTIYRVKHEDSFLLILKYIYGQSLDFHTTPVHVLCEVLSLAERYQLSEFFDDLKRFLSKLNYFELESAVVLLNTASKYNLSELYEQLTVFAYQHAEQLVKHDTFPDLDYNVLTHLVQSDWFACSEIDILTGVLTWHSGMDRERHNWKTNTSQDDIESSTTGHDASETDPTPSIDTQSSDVDQASKHIDHLNLNETDTCTTSSRRSTDNSEQLIEKKDTCPEVMRLFSENILKSLLARIRFPRMFASDLLRTLKSELGKNYIDLLDETYFSQSSEPRRKYQAQSSEATSAQHRMINNVTKTFQILSSYCHTMYESEEEYLLGDLKWKICLKWTVDPTRIKTIYTMYLECIYDNNQKDWECTVECQLKWISHNTSQFKTLVLPHDNSYSALTFTRDNSCVEMGKWERIWMDNWGSFDEDWSNAFIPGSKRTFELVFKSLNMKNSTTLI</sequence>
<dbReference type="InterPro" id="IPR011333">
    <property type="entry name" value="SKP1/BTB/POZ_sf"/>
</dbReference>
<feature type="compositionally biased region" description="Basic and acidic residues" evidence="1">
    <location>
        <begin position="249"/>
        <end position="258"/>
    </location>
</feature>
<dbReference type="AlphaFoldDB" id="A0A8D8W5L9"/>
<dbReference type="Pfam" id="PF00651">
    <property type="entry name" value="BTB"/>
    <property type="match status" value="1"/>
</dbReference>
<feature type="region of interest" description="Disordered" evidence="1">
    <location>
        <begin position="212"/>
        <end position="279"/>
    </location>
</feature>
<dbReference type="SMART" id="SM00225">
    <property type="entry name" value="BTB"/>
    <property type="match status" value="1"/>
</dbReference>
<feature type="domain" description="BTB" evidence="2">
    <location>
        <begin position="27"/>
        <end position="95"/>
    </location>
</feature>
<evidence type="ECO:0000256" key="1">
    <source>
        <dbReference type="SAM" id="MobiDB-lite"/>
    </source>
</evidence>
<protein>
    <submittedName>
        <fullName evidence="3">BTB/POZ domain-containing protein 9</fullName>
    </submittedName>
</protein>
<feature type="compositionally biased region" description="Polar residues" evidence="1">
    <location>
        <begin position="214"/>
        <end position="248"/>
    </location>
</feature>
<accession>A0A8D8W5L9</accession>
<name>A0A8D8W5L9_9HEMI</name>
<proteinExistence type="predicted"/>
<evidence type="ECO:0000313" key="3">
    <source>
        <dbReference type="EMBL" id="CAG6647983.1"/>
    </source>
</evidence>
<dbReference type="GO" id="GO:0048512">
    <property type="term" value="P:circadian behavior"/>
    <property type="evidence" value="ECO:0007669"/>
    <property type="project" value="TreeGrafter"/>
</dbReference>
<dbReference type="GO" id="GO:0008344">
    <property type="term" value="P:adult locomotory behavior"/>
    <property type="evidence" value="ECO:0007669"/>
    <property type="project" value="TreeGrafter"/>
</dbReference>
<dbReference type="Gene3D" id="3.30.710.10">
    <property type="entry name" value="Potassium Channel Kv1.1, Chain A"/>
    <property type="match status" value="1"/>
</dbReference>
<reference evidence="3" key="1">
    <citation type="submission" date="2021-05" db="EMBL/GenBank/DDBJ databases">
        <authorList>
            <person name="Alioto T."/>
            <person name="Alioto T."/>
            <person name="Gomez Garrido J."/>
        </authorList>
    </citation>
    <scope>NUCLEOTIDE SEQUENCE</scope>
</reference>
<dbReference type="InterPro" id="IPR011705">
    <property type="entry name" value="BACK"/>
</dbReference>
<organism evidence="3">
    <name type="scientific">Cacopsylla melanoneura</name>
    <dbReference type="NCBI Taxonomy" id="428564"/>
    <lineage>
        <taxon>Eukaryota</taxon>
        <taxon>Metazoa</taxon>
        <taxon>Ecdysozoa</taxon>
        <taxon>Arthropoda</taxon>
        <taxon>Hexapoda</taxon>
        <taxon>Insecta</taxon>
        <taxon>Pterygota</taxon>
        <taxon>Neoptera</taxon>
        <taxon>Paraneoptera</taxon>
        <taxon>Hemiptera</taxon>
        <taxon>Sternorrhyncha</taxon>
        <taxon>Psylloidea</taxon>
        <taxon>Psyllidae</taxon>
        <taxon>Psyllinae</taxon>
        <taxon>Cacopsylla</taxon>
    </lineage>
</organism>
<dbReference type="PANTHER" id="PTHR46306">
    <property type="entry name" value="BTB/POZ DOMAIN-CONTAINING PROTEIN 9"/>
    <property type="match status" value="1"/>
</dbReference>
<dbReference type="Gene3D" id="1.25.40.420">
    <property type="match status" value="1"/>
</dbReference>
<dbReference type="GO" id="GO:0050804">
    <property type="term" value="P:modulation of chemical synaptic transmission"/>
    <property type="evidence" value="ECO:0007669"/>
    <property type="project" value="TreeGrafter"/>
</dbReference>
<dbReference type="SUPFAM" id="SSF54695">
    <property type="entry name" value="POZ domain"/>
    <property type="match status" value="1"/>
</dbReference>
<evidence type="ECO:0000259" key="2">
    <source>
        <dbReference type="PROSITE" id="PS50097"/>
    </source>
</evidence>